<feature type="signal peptide" evidence="1">
    <location>
        <begin position="1"/>
        <end position="17"/>
    </location>
</feature>
<evidence type="ECO:0000256" key="1">
    <source>
        <dbReference type="SAM" id="SignalP"/>
    </source>
</evidence>
<keyword evidence="1" id="KW-0732">Signal</keyword>
<evidence type="ECO:0000313" key="2">
    <source>
        <dbReference type="EMBL" id="DAD27129.1"/>
    </source>
</evidence>
<sequence>MNIWVASVLLILCQVQQQENSAGTDNLISVHTGKAALAMGSLRYQSSFGHGILEFFQGKLIEGNRGRNVQLMFISVVSSGHTRMQRKVSKFPVLPDQLKVKEETRSGGVRNDLSGATTSSSNTYSYAAGKSLNEALIGIQPDKMLQQISNKLL</sequence>
<accession>A0A822Y718</accession>
<gene>
    <name evidence="2" type="ORF">HUJ06_028597</name>
</gene>
<comment type="caution">
    <text evidence="2">The sequence shown here is derived from an EMBL/GenBank/DDBJ whole genome shotgun (WGS) entry which is preliminary data.</text>
</comment>
<reference evidence="2 3" key="1">
    <citation type="journal article" date="2020" name="Mol. Biol. Evol.">
        <title>Distinct Expression and Methylation Patterns for Genes with Different Fates following a Single Whole-Genome Duplication in Flowering Plants.</title>
        <authorList>
            <person name="Shi T."/>
            <person name="Rahmani R.S."/>
            <person name="Gugger P.F."/>
            <person name="Wang M."/>
            <person name="Li H."/>
            <person name="Zhang Y."/>
            <person name="Li Z."/>
            <person name="Wang Q."/>
            <person name="Van de Peer Y."/>
            <person name="Marchal K."/>
            <person name="Chen J."/>
        </authorList>
    </citation>
    <scope>NUCLEOTIDE SEQUENCE [LARGE SCALE GENOMIC DNA]</scope>
    <source>
        <tissue evidence="2">Leaf</tissue>
    </source>
</reference>
<dbReference type="Proteomes" id="UP000607653">
    <property type="component" value="Unassembled WGS sequence"/>
</dbReference>
<organism evidence="2 3">
    <name type="scientific">Nelumbo nucifera</name>
    <name type="common">Sacred lotus</name>
    <dbReference type="NCBI Taxonomy" id="4432"/>
    <lineage>
        <taxon>Eukaryota</taxon>
        <taxon>Viridiplantae</taxon>
        <taxon>Streptophyta</taxon>
        <taxon>Embryophyta</taxon>
        <taxon>Tracheophyta</taxon>
        <taxon>Spermatophyta</taxon>
        <taxon>Magnoliopsida</taxon>
        <taxon>Proteales</taxon>
        <taxon>Nelumbonaceae</taxon>
        <taxon>Nelumbo</taxon>
    </lineage>
</organism>
<protein>
    <submittedName>
        <fullName evidence="2">Uncharacterized protein</fullName>
    </submittedName>
</protein>
<name>A0A822Y718_NELNU</name>
<keyword evidence="3" id="KW-1185">Reference proteome</keyword>
<evidence type="ECO:0000313" key="3">
    <source>
        <dbReference type="Proteomes" id="UP000607653"/>
    </source>
</evidence>
<feature type="chain" id="PRO_5032736145" evidence="1">
    <location>
        <begin position="18"/>
        <end position="153"/>
    </location>
</feature>
<dbReference type="AlphaFoldDB" id="A0A822Y718"/>
<proteinExistence type="predicted"/>
<dbReference type="EMBL" id="DUZY01000002">
    <property type="protein sequence ID" value="DAD27129.1"/>
    <property type="molecule type" value="Genomic_DNA"/>
</dbReference>